<dbReference type="OrthoDB" id="119681at2"/>
<dbReference type="EMBL" id="QXFJ01000017">
    <property type="protein sequence ID" value="RIV71676.1"/>
    <property type="molecule type" value="Genomic_DNA"/>
</dbReference>
<evidence type="ECO:0000256" key="1">
    <source>
        <dbReference type="SAM" id="Phobius"/>
    </source>
</evidence>
<dbReference type="AlphaFoldDB" id="A0A418N9L8"/>
<evidence type="ECO:0000313" key="3">
    <source>
        <dbReference type="EMBL" id="TXK03203.1"/>
    </source>
</evidence>
<comment type="caution">
    <text evidence="2">The sequence shown here is derived from an EMBL/GenBank/DDBJ whole genome shotgun (WGS) entry which is preliminary data.</text>
</comment>
<dbReference type="Proteomes" id="UP000284189">
    <property type="component" value="Unassembled WGS sequence"/>
</dbReference>
<dbReference type="Proteomes" id="UP000321528">
    <property type="component" value="Unassembled WGS sequence"/>
</dbReference>
<feature type="transmembrane region" description="Helical" evidence="1">
    <location>
        <begin position="52"/>
        <end position="72"/>
    </location>
</feature>
<sequence>MILANVQKVQNLLKYTFGIVPIVAGLDKFTNLLTDWSQYMSTGLIEALPVDIGIFMGIIGVVEIAAGVVVFVRTIIGGYIVALWLTLIALVLIFTGNHFDVAVRDLVMAIAALSLVKLSE</sequence>
<protein>
    <recommendedName>
        <fullName evidence="6">tRNA (5-methylaminomethyl-2-thiouridylate)-methyltransferase</fullName>
    </recommendedName>
</protein>
<keyword evidence="1" id="KW-0472">Membrane</keyword>
<dbReference type="RefSeq" id="WP_072880489.1">
    <property type="nucleotide sequence ID" value="NZ_QXFJ01000017.1"/>
</dbReference>
<gene>
    <name evidence="2" type="ORF">D2U88_07705</name>
    <name evidence="3" type="ORF">FQ019_07640</name>
</gene>
<reference evidence="3 5" key="2">
    <citation type="submission" date="2019-07" db="EMBL/GenBank/DDBJ databases">
        <title>Draft genome of two Muricauda strains isolated from deep sea.</title>
        <authorList>
            <person name="Sun C."/>
        </authorList>
    </citation>
    <scope>NUCLEOTIDE SEQUENCE [LARGE SCALE GENOMIC DNA]</scope>
    <source>
        <strain evidence="3 5">NH166</strain>
    </source>
</reference>
<evidence type="ECO:0008006" key="6">
    <source>
        <dbReference type="Google" id="ProtNLM"/>
    </source>
</evidence>
<keyword evidence="1" id="KW-0812">Transmembrane</keyword>
<keyword evidence="1" id="KW-1133">Transmembrane helix</keyword>
<reference evidence="2 4" key="1">
    <citation type="submission" date="2018-08" db="EMBL/GenBank/DDBJ databases">
        <title>Proposal of Muricauda 72 sp.nov. and Muricauda NH166 sp.nov., isolated from seawater.</title>
        <authorList>
            <person name="Cheng H."/>
            <person name="Wu Y.-H."/>
            <person name="Guo L.-L."/>
            <person name="Xu X.-W."/>
        </authorList>
    </citation>
    <scope>NUCLEOTIDE SEQUENCE [LARGE SCALE GENOMIC DNA]</scope>
    <source>
        <strain evidence="2 4">NH166</strain>
    </source>
</reference>
<dbReference type="EMBL" id="VNWL01000016">
    <property type="protein sequence ID" value="TXK03203.1"/>
    <property type="molecule type" value="Genomic_DNA"/>
</dbReference>
<feature type="transmembrane region" description="Helical" evidence="1">
    <location>
        <begin position="79"/>
        <end position="95"/>
    </location>
</feature>
<feature type="transmembrane region" description="Helical" evidence="1">
    <location>
        <begin position="12"/>
        <end position="32"/>
    </location>
</feature>
<evidence type="ECO:0000313" key="4">
    <source>
        <dbReference type="Proteomes" id="UP000284189"/>
    </source>
</evidence>
<keyword evidence="5" id="KW-1185">Reference proteome</keyword>
<organism evidence="2 4">
    <name type="scientific">Flagellimonas aequoris</name>
    <dbReference type="NCBI Taxonomy" id="2306997"/>
    <lineage>
        <taxon>Bacteria</taxon>
        <taxon>Pseudomonadati</taxon>
        <taxon>Bacteroidota</taxon>
        <taxon>Flavobacteriia</taxon>
        <taxon>Flavobacteriales</taxon>
        <taxon>Flavobacteriaceae</taxon>
        <taxon>Flagellimonas</taxon>
    </lineage>
</organism>
<evidence type="ECO:0000313" key="5">
    <source>
        <dbReference type="Proteomes" id="UP000321528"/>
    </source>
</evidence>
<name>A0A418N9L8_9FLAO</name>
<accession>A0A418N9L8</accession>
<proteinExistence type="predicted"/>
<evidence type="ECO:0000313" key="2">
    <source>
        <dbReference type="EMBL" id="RIV71676.1"/>
    </source>
</evidence>